<dbReference type="InterPro" id="IPR029060">
    <property type="entry name" value="PIN-like_dom_sf"/>
</dbReference>
<dbReference type="Gene3D" id="3.40.50.1010">
    <property type="entry name" value="5'-nuclease"/>
    <property type="match status" value="1"/>
</dbReference>
<dbReference type="InterPro" id="IPR006084">
    <property type="entry name" value="XPG/Rad2"/>
</dbReference>
<dbReference type="Pfam" id="PF00867">
    <property type="entry name" value="XPG_I"/>
    <property type="match status" value="1"/>
</dbReference>
<proteinExistence type="predicted"/>
<evidence type="ECO:0000313" key="2">
    <source>
        <dbReference type="EMBL" id="KAF6744123.1"/>
    </source>
</evidence>
<feature type="domain" description="XPG-I" evidence="1">
    <location>
        <begin position="74"/>
        <end position="149"/>
    </location>
</feature>
<dbReference type="CDD" id="cd09870">
    <property type="entry name" value="PIN_YEN1"/>
    <property type="match status" value="1"/>
</dbReference>
<organism evidence="2 3">
    <name type="scientific">Ephemerocybe angulata</name>
    <dbReference type="NCBI Taxonomy" id="980116"/>
    <lineage>
        <taxon>Eukaryota</taxon>
        <taxon>Fungi</taxon>
        <taxon>Dikarya</taxon>
        <taxon>Basidiomycota</taxon>
        <taxon>Agaricomycotina</taxon>
        <taxon>Agaricomycetes</taxon>
        <taxon>Agaricomycetidae</taxon>
        <taxon>Agaricales</taxon>
        <taxon>Agaricineae</taxon>
        <taxon>Psathyrellaceae</taxon>
        <taxon>Ephemerocybe</taxon>
    </lineage>
</organism>
<dbReference type="PANTHER" id="PTHR11081:SF75">
    <property type="entry name" value="ENDONUCLEASE, PUTATIVE (AFU_ORTHOLOGUE AFUA_3G13260)-RELATED"/>
    <property type="match status" value="1"/>
</dbReference>
<protein>
    <submittedName>
        <fullName evidence="2">PIN domain-like protein</fullName>
    </submittedName>
</protein>
<comment type="caution">
    <text evidence="2">The sequence shown here is derived from an EMBL/GenBank/DDBJ whole genome shotgun (WGS) entry which is preliminary data.</text>
</comment>
<dbReference type="Proteomes" id="UP000521943">
    <property type="component" value="Unassembled WGS sequence"/>
</dbReference>
<dbReference type="PANTHER" id="PTHR11081">
    <property type="entry name" value="FLAP ENDONUCLEASE FAMILY MEMBER"/>
    <property type="match status" value="1"/>
</dbReference>
<evidence type="ECO:0000313" key="3">
    <source>
        <dbReference type="Proteomes" id="UP000521943"/>
    </source>
</evidence>
<name>A0A8H6LUB0_9AGAR</name>
<keyword evidence="3" id="KW-1185">Reference proteome</keyword>
<feature type="non-terminal residue" evidence="2">
    <location>
        <position position="1"/>
    </location>
</feature>
<dbReference type="GO" id="GO:0006281">
    <property type="term" value="P:DNA repair"/>
    <property type="evidence" value="ECO:0007669"/>
    <property type="project" value="UniProtKB-ARBA"/>
</dbReference>
<dbReference type="SMART" id="SM00484">
    <property type="entry name" value="XPGI"/>
    <property type="match status" value="1"/>
</dbReference>
<dbReference type="AlphaFoldDB" id="A0A8H6LUB0"/>
<gene>
    <name evidence="2" type="ORF">DFP72DRAFT_1095529</name>
</gene>
<dbReference type="GO" id="GO:0017108">
    <property type="term" value="F:5'-flap endonuclease activity"/>
    <property type="evidence" value="ECO:0007669"/>
    <property type="project" value="TreeGrafter"/>
</dbReference>
<dbReference type="EMBL" id="JACGCI010000126">
    <property type="protein sequence ID" value="KAF6744123.1"/>
    <property type="molecule type" value="Genomic_DNA"/>
</dbReference>
<dbReference type="SUPFAM" id="SSF88723">
    <property type="entry name" value="PIN domain-like"/>
    <property type="match status" value="1"/>
</dbReference>
<reference evidence="2 3" key="1">
    <citation type="submission" date="2020-07" db="EMBL/GenBank/DDBJ databases">
        <title>Comparative genomics of pyrophilous fungi reveals a link between fire events and developmental genes.</title>
        <authorList>
            <consortium name="DOE Joint Genome Institute"/>
            <person name="Steindorff A.S."/>
            <person name="Carver A."/>
            <person name="Calhoun S."/>
            <person name="Stillman K."/>
            <person name="Liu H."/>
            <person name="Lipzen A."/>
            <person name="Pangilinan J."/>
            <person name="Labutti K."/>
            <person name="Bruns T.D."/>
            <person name="Grigoriev I.V."/>
        </authorList>
    </citation>
    <scope>NUCLEOTIDE SEQUENCE [LARGE SCALE GENOMIC DNA]</scope>
    <source>
        <strain evidence="2 3">CBS 144469</strain>
    </source>
</reference>
<accession>A0A8H6LUB0</accession>
<dbReference type="InterPro" id="IPR006086">
    <property type="entry name" value="XPG-I_dom"/>
</dbReference>
<dbReference type="PRINTS" id="PR00853">
    <property type="entry name" value="XPGRADSUPER"/>
</dbReference>
<dbReference type="SUPFAM" id="SSF47807">
    <property type="entry name" value="5' to 3' exonuclease, C-terminal subdomain"/>
    <property type="match status" value="1"/>
</dbReference>
<sequence>MDECIAATHSAGLHTQSASGPLRPFFFRLAQLAKIAAVFIFVFDGPNRPPVKRGKIVQSQINLWWADDAKNLIESFGFYVHEAPGEAEAELALLNRWGMIDALWTSDSDGLVFGGIAVLRTIPSKERETGRLDEIKLYTAENVKRTIGFDCSQLILFALVTGGDYSSGIPGGGKLAACEIVRSPIGETFRRLLSGWDGNEADLDAWRQSTLDTLNAGKSISRLTSRSENALRKNIHSFPSPDALRYYANPATSLTHPAYLPNSWSLVQQPNIPRLVDICMQRLGWSRDPKKLLTIFRNNVWEGVIVRMVL</sequence>
<dbReference type="OrthoDB" id="3005703at2759"/>
<dbReference type="InterPro" id="IPR036279">
    <property type="entry name" value="5-3_exonuclease_C_sf"/>
</dbReference>
<evidence type="ECO:0000259" key="1">
    <source>
        <dbReference type="SMART" id="SM00484"/>
    </source>
</evidence>